<evidence type="ECO:0008006" key="4">
    <source>
        <dbReference type="Google" id="ProtNLM"/>
    </source>
</evidence>
<name>A0A5Y3IC48_SALET</name>
<dbReference type="GO" id="GO:0009289">
    <property type="term" value="C:pilus"/>
    <property type="evidence" value="ECO:0007669"/>
    <property type="project" value="InterPro"/>
</dbReference>
<dbReference type="InterPro" id="IPR003467">
    <property type="entry name" value="Fimbrial_K88_FaeH"/>
</dbReference>
<protein>
    <recommendedName>
        <fullName evidence="4">Fimbrial protein</fullName>
    </recommendedName>
</protein>
<dbReference type="EMBL" id="AAITFY010000057">
    <property type="protein sequence ID" value="ECH8334094.1"/>
    <property type="molecule type" value="Genomic_DNA"/>
</dbReference>
<organism evidence="3">
    <name type="scientific">Salmonella enterica I</name>
    <dbReference type="NCBI Taxonomy" id="59201"/>
    <lineage>
        <taxon>Bacteria</taxon>
        <taxon>Pseudomonadati</taxon>
        <taxon>Pseudomonadota</taxon>
        <taxon>Gammaproteobacteria</taxon>
        <taxon>Enterobacterales</taxon>
        <taxon>Enterobacteriaceae</taxon>
        <taxon>Salmonella</taxon>
    </lineage>
</organism>
<comment type="caution">
    <text evidence="3">The sequence shown here is derived from an EMBL/GenBank/DDBJ whole genome shotgun (WGS) entry which is preliminary data.</text>
</comment>
<accession>A0A5Y3IC48</accession>
<proteinExistence type="inferred from homology"/>
<evidence type="ECO:0000313" key="3">
    <source>
        <dbReference type="EMBL" id="ECH8334094.1"/>
    </source>
</evidence>
<comment type="similarity">
    <text evidence="2">Belongs to the fimbrial K88 protein family.</text>
</comment>
<gene>
    <name evidence="3" type="ORF">RU16_24505</name>
</gene>
<evidence type="ECO:0000256" key="1">
    <source>
        <dbReference type="ARBA" id="ARBA00022729"/>
    </source>
</evidence>
<sequence>MKFGGTLIPTAAGNPWEVKVGSDASGLDAVIAEGGSLAKIAVKQPILVLGIRTATNKAFMGRSGFTPQINFGDAVDVDGFDNGVTTLTLDVKNGADKIGKLTVPFNVGAVISFKNEPKMGDKYGYLSAHSENGGVRGFAGGLSASWDGVNKEPLPLLNSLSAELMANFDSQGMSFNGNGYSHSFASDEASFSAAYGAGILDGDFITITLNDDVQFDNAIRWSASLPVTVSYV</sequence>
<dbReference type="GO" id="GO:0007155">
    <property type="term" value="P:cell adhesion"/>
    <property type="evidence" value="ECO:0007669"/>
    <property type="project" value="InterPro"/>
</dbReference>
<dbReference type="AlphaFoldDB" id="A0A5Y3IC48"/>
<dbReference type="Pfam" id="PF02432">
    <property type="entry name" value="Fimbrial_K88"/>
    <property type="match status" value="1"/>
</dbReference>
<evidence type="ECO:0000256" key="2">
    <source>
        <dbReference type="ARBA" id="ARBA00049989"/>
    </source>
</evidence>
<keyword evidence="1" id="KW-0732">Signal</keyword>
<reference evidence="3" key="1">
    <citation type="submission" date="2018-08" db="EMBL/GenBank/DDBJ databases">
        <authorList>
            <consortium name="GenomeTrakr network: Whole genome sequencing for foodborne pathogen traceback"/>
        </authorList>
    </citation>
    <scope>NUCLEOTIDE SEQUENCE</scope>
    <source>
        <strain evidence="3">FDA00003824</strain>
    </source>
</reference>